<gene>
    <name evidence="7" type="ORF">FSP39_014140</name>
</gene>
<feature type="transmembrane region" description="Helical" evidence="6">
    <location>
        <begin position="115"/>
        <end position="139"/>
    </location>
</feature>
<evidence type="ECO:0000256" key="3">
    <source>
        <dbReference type="ARBA" id="ARBA00022692"/>
    </source>
</evidence>
<feature type="transmembrane region" description="Helical" evidence="6">
    <location>
        <begin position="73"/>
        <end position="95"/>
    </location>
</feature>
<name>A0AA89BR85_PINIB</name>
<dbReference type="InterPro" id="IPR018499">
    <property type="entry name" value="Tetraspanin/Peripherin"/>
</dbReference>
<evidence type="ECO:0000313" key="8">
    <source>
        <dbReference type="Proteomes" id="UP001186944"/>
    </source>
</evidence>
<dbReference type="PROSITE" id="PS00421">
    <property type="entry name" value="TM4_1"/>
    <property type="match status" value="1"/>
</dbReference>
<feature type="transmembrane region" description="Helical" evidence="6">
    <location>
        <begin position="151"/>
        <end position="175"/>
    </location>
</feature>
<evidence type="ECO:0000256" key="1">
    <source>
        <dbReference type="ARBA" id="ARBA00004141"/>
    </source>
</evidence>
<organism evidence="7 8">
    <name type="scientific">Pinctada imbricata</name>
    <name type="common">Atlantic pearl-oyster</name>
    <name type="synonym">Pinctada martensii</name>
    <dbReference type="NCBI Taxonomy" id="66713"/>
    <lineage>
        <taxon>Eukaryota</taxon>
        <taxon>Metazoa</taxon>
        <taxon>Spiralia</taxon>
        <taxon>Lophotrochozoa</taxon>
        <taxon>Mollusca</taxon>
        <taxon>Bivalvia</taxon>
        <taxon>Autobranchia</taxon>
        <taxon>Pteriomorphia</taxon>
        <taxon>Pterioida</taxon>
        <taxon>Pterioidea</taxon>
        <taxon>Pteriidae</taxon>
        <taxon>Pinctada</taxon>
    </lineage>
</organism>
<keyword evidence="8" id="KW-1185">Reference proteome</keyword>
<dbReference type="PRINTS" id="PR00259">
    <property type="entry name" value="TMFOUR"/>
</dbReference>
<dbReference type="AlphaFoldDB" id="A0AA89BR85"/>
<sequence>MVVLIIKYKQVKNEGGNADIYESFGIQDDLKLGISTSIHLELGHCADLAAYWPRWIQIDISLRFNRQPINQRTLVVSISKLFGCACVAIGVWALLDESKLLVFTEIGNPGEYDVISLVTTAAYIFIASGAFAVIVGFFGCCGAVKENNCLLITYSALVLLTLVMQVAVVVISILFHGKVTAELKAFLQDRINEEYDGNIKSAHRFSKAMDLAQVQFMCCGVNNYGDFYNATKWQNTKNQSDVIPFTCCKLDNKVDFYKDVDKARMTDPNCLSQPTSDNSYMDKGCWESIEMFVMSKAPFFIGIGVGIAVAEVRAYFVSGNYLQSLRSFNS</sequence>
<dbReference type="Pfam" id="PF00335">
    <property type="entry name" value="Tetraspanin"/>
    <property type="match status" value="1"/>
</dbReference>
<comment type="subcellular location">
    <subcellularLocation>
        <location evidence="1">Membrane</location>
        <topology evidence="1">Multi-pass membrane protein</topology>
    </subcellularLocation>
</comment>
<dbReference type="GO" id="GO:0005886">
    <property type="term" value="C:plasma membrane"/>
    <property type="evidence" value="ECO:0007669"/>
    <property type="project" value="TreeGrafter"/>
</dbReference>
<accession>A0AA89BR85</accession>
<proteinExistence type="inferred from homology"/>
<dbReference type="PANTHER" id="PTHR19282:SF534">
    <property type="entry name" value="TETRASPANIN FAMILY-RELATED"/>
    <property type="match status" value="1"/>
</dbReference>
<keyword evidence="5 6" id="KW-0472">Membrane</keyword>
<dbReference type="SUPFAM" id="SSF48652">
    <property type="entry name" value="Tetraspanin"/>
    <property type="match status" value="1"/>
</dbReference>
<evidence type="ECO:0000256" key="4">
    <source>
        <dbReference type="ARBA" id="ARBA00022989"/>
    </source>
</evidence>
<keyword evidence="3 6" id="KW-0812">Transmembrane</keyword>
<evidence type="ECO:0008006" key="9">
    <source>
        <dbReference type="Google" id="ProtNLM"/>
    </source>
</evidence>
<dbReference type="PANTHER" id="PTHR19282">
    <property type="entry name" value="TETRASPANIN"/>
    <property type="match status" value="1"/>
</dbReference>
<dbReference type="Proteomes" id="UP001186944">
    <property type="component" value="Unassembled WGS sequence"/>
</dbReference>
<dbReference type="InterPro" id="IPR008952">
    <property type="entry name" value="Tetraspanin_EC2_sf"/>
</dbReference>
<comment type="caution">
    <text evidence="7">The sequence shown here is derived from an EMBL/GenBank/DDBJ whole genome shotgun (WGS) entry which is preliminary data.</text>
</comment>
<reference evidence="7" key="1">
    <citation type="submission" date="2019-08" db="EMBL/GenBank/DDBJ databases">
        <title>The improved chromosome-level genome for the pearl oyster Pinctada fucata martensii using PacBio sequencing and Hi-C.</title>
        <authorList>
            <person name="Zheng Z."/>
        </authorList>
    </citation>
    <scope>NUCLEOTIDE SEQUENCE</scope>
    <source>
        <strain evidence="7">ZZ-2019</strain>
        <tissue evidence="7">Adductor muscle</tissue>
    </source>
</reference>
<evidence type="ECO:0000256" key="2">
    <source>
        <dbReference type="ARBA" id="ARBA00006840"/>
    </source>
</evidence>
<dbReference type="InterPro" id="IPR018503">
    <property type="entry name" value="Tetraspanin_CS"/>
</dbReference>
<dbReference type="EMBL" id="VSWD01000011">
    <property type="protein sequence ID" value="KAK3088061.1"/>
    <property type="molecule type" value="Genomic_DNA"/>
</dbReference>
<dbReference type="Gene3D" id="1.10.1450.10">
    <property type="entry name" value="Tetraspanin"/>
    <property type="match status" value="1"/>
</dbReference>
<evidence type="ECO:0000256" key="6">
    <source>
        <dbReference type="SAM" id="Phobius"/>
    </source>
</evidence>
<evidence type="ECO:0000256" key="5">
    <source>
        <dbReference type="ARBA" id="ARBA00023136"/>
    </source>
</evidence>
<keyword evidence="4 6" id="KW-1133">Transmembrane helix</keyword>
<protein>
    <recommendedName>
        <fullName evidence="9">Tetraspanin</fullName>
    </recommendedName>
</protein>
<evidence type="ECO:0000313" key="7">
    <source>
        <dbReference type="EMBL" id="KAK3088061.1"/>
    </source>
</evidence>
<comment type="similarity">
    <text evidence="2">Belongs to the tetraspanin (TM4SF) family.</text>
</comment>